<dbReference type="EMBL" id="WXYQ01000001">
    <property type="protein sequence ID" value="NBG94665.1"/>
    <property type="molecule type" value="Genomic_DNA"/>
</dbReference>
<sequence>MAQSNMAMRRWVVRVGSAHSICNLQLYCGEAALFAVKKSLNCDLWLNWWCVLSRVVTSFVDALRASDVQVSPAETLDAMQALDQIGYGDRVLLKTTLSLALAKTPEEKASFEEVFERFFAFEMMENSTSFSDFDEANDNSDDQPDGDGTDDDSPEDQEAAGSGAAGGAGGESDDGPPSAGGPPDGQPGNADGVEEDQEGTAALPPQSLMEILRTGDRTALAMAIAQAGERVGIRNIRFFTQRGLYGRRIMDAIGAQEITDQIIAAERAEGPGGPGVERLKGLREMVRQDVDDYVERNLQLHAQNEGRKLREEVLESIRLTNVEMRDFAMMRGLVQKMAKKLISLHSRRRKRARRGQLDVRRTIRHNVAFDGILFDTHWKRRKVDRPEVMAICDVSGSVSTVARFLLMFLYSLGEVMPKVRSFAFSGHLGEVTDLFEQHDIEQAIPLILKEYGNGSTDYGASLQDFSDLALNDINNKTTVILLGDGRSNFTDPRTDIMKLIYQRAKRVIILNPEAEGLWGTGDSEMLKLKPFSHRSQSCASLKDLERVVDDILRSAT</sequence>
<dbReference type="PANTHER" id="PTHR39338">
    <property type="entry name" value="BLL5662 PROTEIN-RELATED"/>
    <property type="match status" value="1"/>
</dbReference>
<dbReference type="InterPro" id="IPR036465">
    <property type="entry name" value="vWFA_dom_sf"/>
</dbReference>
<accession>A0A845Q7P5</accession>
<protein>
    <submittedName>
        <fullName evidence="2">VWA domain-containing protein</fullName>
    </submittedName>
</protein>
<dbReference type="Proteomes" id="UP000470384">
    <property type="component" value="Unassembled WGS sequence"/>
</dbReference>
<gene>
    <name evidence="2" type="ORF">GTQ45_02850</name>
</gene>
<dbReference type="Gene3D" id="3.40.50.410">
    <property type="entry name" value="von Willebrand factor, type A domain"/>
    <property type="match status" value="1"/>
</dbReference>
<feature type="compositionally biased region" description="Acidic residues" evidence="1">
    <location>
        <begin position="132"/>
        <end position="158"/>
    </location>
</feature>
<organism evidence="2 3">
    <name type="scientific">Pyruvatibacter mobilis</name>
    <dbReference type="NCBI Taxonomy" id="1712261"/>
    <lineage>
        <taxon>Bacteria</taxon>
        <taxon>Pseudomonadati</taxon>
        <taxon>Pseudomonadota</taxon>
        <taxon>Alphaproteobacteria</taxon>
        <taxon>Hyphomicrobiales</taxon>
        <taxon>Parvibaculaceae</taxon>
        <taxon>Pyruvatibacter</taxon>
    </lineage>
</organism>
<dbReference type="PANTHER" id="PTHR39338:SF5">
    <property type="entry name" value="BLR6139 PROTEIN"/>
    <property type="match status" value="1"/>
</dbReference>
<dbReference type="OrthoDB" id="9790469at2"/>
<dbReference type="RefSeq" id="WP_160586721.1">
    <property type="nucleotide sequence ID" value="NZ_BMHN01000001.1"/>
</dbReference>
<reference evidence="2 3" key="1">
    <citation type="journal article" date="2016" name="Int. J. Syst. Evol. Microbiol.">
        <title>Pyruvatibacter mobilis gen. nov., sp. nov., a marine bacterium from the culture broth of Picochlorum sp. 122.</title>
        <authorList>
            <person name="Wang G."/>
            <person name="Tang M."/>
            <person name="Wu H."/>
            <person name="Dai S."/>
            <person name="Li T."/>
            <person name="Chen C."/>
            <person name="He H."/>
            <person name="Fan J."/>
            <person name="Xiang W."/>
            <person name="Li X."/>
        </authorList>
    </citation>
    <scope>NUCLEOTIDE SEQUENCE [LARGE SCALE GENOMIC DNA]</scope>
    <source>
        <strain evidence="2 3">GYP-11</strain>
    </source>
</reference>
<feature type="region of interest" description="Disordered" evidence="1">
    <location>
        <begin position="130"/>
        <end position="206"/>
    </location>
</feature>
<keyword evidence="3" id="KW-1185">Reference proteome</keyword>
<dbReference type="InterPro" id="IPR008912">
    <property type="entry name" value="Uncharacterised_CoxE"/>
</dbReference>
<evidence type="ECO:0000313" key="3">
    <source>
        <dbReference type="Proteomes" id="UP000470384"/>
    </source>
</evidence>
<proteinExistence type="predicted"/>
<dbReference type="AlphaFoldDB" id="A0A845Q7P5"/>
<comment type="caution">
    <text evidence="2">The sequence shown here is derived from an EMBL/GenBank/DDBJ whole genome shotgun (WGS) entry which is preliminary data.</text>
</comment>
<dbReference type="Pfam" id="PF05762">
    <property type="entry name" value="VWA_CoxE"/>
    <property type="match status" value="1"/>
</dbReference>
<name>A0A845Q7P5_9HYPH</name>
<evidence type="ECO:0000313" key="2">
    <source>
        <dbReference type="EMBL" id="NBG94665.1"/>
    </source>
</evidence>
<dbReference type="SUPFAM" id="SSF53300">
    <property type="entry name" value="vWA-like"/>
    <property type="match status" value="1"/>
</dbReference>
<evidence type="ECO:0000256" key="1">
    <source>
        <dbReference type="SAM" id="MobiDB-lite"/>
    </source>
</evidence>
<dbReference type="GeneID" id="300653653"/>